<organism evidence="3 4">
    <name type="scientific">Clytia hemisphaerica</name>
    <dbReference type="NCBI Taxonomy" id="252671"/>
    <lineage>
        <taxon>Eukaryota</taxon>
        <taxon>Metazoa</taxon>
        <taxon>Cnidaria</taxon>
        <taxon>Hydrozoa</taxon>
        <taxon>Hydroidolina</taxon>
        <taxon>Leptothecata</taxon>
        <taxon>Obeliida</taxon>
        <taxon>Clytiidae</taxon>
        <taxon>Clytia</taxon>
    </lineage>
</organism>
<feature type="compositionally biased region" description="Basic and acidic residues" evidence="1">
    <location>
        <begin position="361"/>
        <end position="380"/>
    </location>
</feature>
<accession>A0A7M5WZK0</accession>
<feature type="transmembrane region" description="Helical" evidence="2">
    <location>
        <begin position="88"/>
        <end position="107"/>
    </location>
</feature>
<keyword evidence="2" id="KW-1133">Transmembrane helix</keyword>
<keyword evidence="2" id="KW-0472">Membrane</keyword>
<evidence type="ECO:0000256" key="1">
    <source>
        <dbReference type="SAM" id="MobiDB-lite"/>
    </source>
</evidence>
<evidence type="ECO:0000313" key="4">
    <source>
        <dbReference type="Proteomes" id="UP000594262"/>
    </source>
</evidence>
<keyword evidence="4" id="KW-1185">Reference proteome</keyword>
<protein>
    <recommendedName>
        <fullName evidence="5">SMODS and SLOG-associating 2TM effector domain-containing protein</fullName>
    </recommendedName>
</protein>
<feature type="compositionally biased region" description="Polar residues" evidence="1">
    <location>
        <begin position="342"/>
        <end position="356"/>
    </location>
</feature>
<reference evidence="3" key="1">
    <citation type="submission" date="2021-01" db="UniProtKB">
        <authorList>
            <consortium name="EnsemblMetazoa"/>
        </authorList>
    </citation>
    <scope>IDENTIFICATION</scope>
</reference>
<sequence length="388" mass="44509">MLHSEKEDKNLPEQSDCQKNAQAMEDQFLKNATNYIYLSDKKNRSHLIAAMRWTRFFYFLQISLIVLTSVMTVLAAVEDRLGDKLPNLVLPIIAGIATLFSSFLGVLKPQERQNAHLESANKFRVMMLRLVSCEHMDEYKEVKQEIQKELMNAPCVYQYNESKKQRKKQEEWSKRMWALNPLLKIQLYRDEKMWEDYHDKTNDKLTDDEVDKILAERKAERLKLELYKDEKLREYYQNGKLTDKEIDEILAKKKAGKIWTSELSGRPKEVQVDEKPWKDIMSKFEGKDQSTSTATPATKGGGKGIGSRSEPTGSSQGDRGKTPLVEKEKPDDITVLIHSDHQFQNGSRNSSTSPNSMEMDELARKDTSSDGESNRGEKDGLLPSSSAS</sequence>
<name>A0A7M5WZK0_9CNID</name>
<feature type="compositionally biased region" description="Basic and acidic residues" evidence="1">
    <location>
        <begin position="265"/>
        <end position="288"/>
    </location>
</feature>
<evidence type="ECO:0000256" key="2">
    <source>
        <dbReference type="SAM" id="Phobius"/>
    </source>
</evidence>
<dbReference type="EnsemblMetazoa" id="CLYHEMT014993.1">
    <property type="protein sequence ID" value="CLYHEMP014993.1"/>
    <property type="gene ID" value="CLYHEMG014993"/>
</dbReference>
<feature type="transmembrane region" description="Helical" evidence="2">
    <location>
        <begin position="56"/>
        <end position="76"/>
    </location>
</feature>
<keyword evidence="2" id="KW-0812">Transmembrane</keyword>
<dbReference type="AlphaFoldDB" id="A0A7M5WZK0"/>
<dbReference type="Proteomes" id="UP000594262">
    <property type="component" value="Unplaced"/>
</dbReference>
<evidence type="ECO:0008006" key="5">
    <source>
        <dbReference type="Google" id="ProtNLM"/>
    </source>
</evidence>
<feature type="region of interest" description="Disordered" evidence="1">
    <location>
        <begin position="265"/>
        <end position="388"/>
    </location>
</feature>
<proteinExistence type="predicted"/>
<feature type="compositionally biased region" description="Basic and acidic residues" evidence="1">
    <location>
        <begin position="318"/>
        <end position="332"/>
    </location>
</feature>
<evidence type="ECO:0000313" key="3">
    <source>
        <dbReference type="EnsemblMetazoa" id="CLYHEMP014993.1"/>
    </source>
</evidence>